<dbReference type="RefSeq" id="WP_307192644.1">
    <property type="nucleotide sequence ID" value="NZ_JAUSUN010000044.1"/>
</dbReference>
<gene>
    <name evidence="3" type="ORF">J2S25_003926</name>
</gene>
<protein>
    <submittedName>
        <fullName evidence="3">DnaD/phage-associated family protein</fullName>
    </submittedName>
</protein>
<dbReference type="InterPro" id="IPR006343">
    <property type="entry name" value="DnaB/C_C"/>
</dbReference>
<dbReference type="Pfam" id="PF07261">
    <property type="entry name" value="DnaB_2"/>
    <property type="match status" value="1"/>
</dbReference>
<evidence type="ECO:0000313" key="3">
    <source>
        <dbReference type="EMBL" id="MDQ0415699.1"/>
    </source>
</evidence>
<dbReference type="Gene3D" id="1.10.10.630">
    <property type="entry name" value="DnaD domain-like"/>
    <property type="match status" value="1"/>
</dbReference>
<dbReference type="InterPro" id="IPR034829">
    <property type="entry name" value="DnaD-like_sf"/>
</dbReference>
<keyword evidence="4" id="KW-1185">Reference proteome</keyword>
<comment type="caution">
    <text evidence="3">The sequence shown here is derived from an EMBL/GenBank/DDBJ whole genome shotgun (WGS) entry which is preliminary data.</text>
</comment>
<feature type="domain" description="DnaB/C C-terminal" evidence="2">
    <location>
        <begin position="23"/>
        <end position="52"/>
    </location>
</feature>
<name>A0ABU0G0H6_9BACI</name>
<accession>A0ABU0G0H6</accession>
<organism evidence="3 4">
    <name type="scientific">Mesobacillus stamsii</name>
    <dbReference type="NCBI Taxonomy" id="225347"/>
    <lineage>
        <taxon>Bacteria</taxon>
        <taxon>Bacillati</taxon>
        <taxon>Bacillota</taxon>
        <taxon>Bacilli</taxon>
        <taxon>Bacillales</taxon>
        <taxon>Bacillaceae</taxon>
        <taxon>Mesobacillus</taxon>
    </lineage>
</organism>
<evidence type="ECO:0000259" key="2">
    <source>
        <dbReference type="Pfam" id="PF07261"/>
    </source>
</evidence>
<evidence type="ECO:0000256" key="1">
    <source>
        <dbReference type="ARBA" id="ARBA00093462"/>
    </source>
</evidence>
<comment type="similarity">
    <text evidence="1">Belongs to the DnaB/DnaD family.</text>
</comment>
<dbReference type="Proteomes" id="UP001242313">
    <property type="component" value="Unassembled WGS sequence"/>
</dbReference>
<evidence type="ECO:0000313" key="4">
    <source>
        <dbReference type="Proteomes" id="UP001242313"/>
    </source>
</evidence>
<sequence>MQKEFNLIEQKLTNLKFRSYTQDWNKRRVGYVRRILEDWERKGITTIEAALEEASTFQNTKKANQKH</sequence>
<proteinExistence type="inferred from homology"/>
<reference evidence="3 4" key="1">
    <citation type="submission" date="2023-07" db="EMBL/GenBank/DDBJ databases">
        <title>Genomic Encyclopedia of Type Strains, Phase IV (KMG-IV): sequencing the most valuable type-strain genomes for metagenomic binning, comparative biology and taxonomic classification.</title>
        <authorList>
            <person name="Goeker M."/>
        </authorList>
    </citation>
    <scope>NUCLEOTIDE SEQUENCE [LARGE SCALE GENOMIC DNA]</scope>
    <source>
        <strain evidence="3 4">DSM 19598</strain>
    </source>
</reference>
<dbReference type="NCBIfam" id="TIGR01446">
    <property type="entry name" value="DnaD_dom"/>
    <property type="match status" value="1"/>
</dbReference>
<dbReference type="EMBL" id="JAUSUN010000044">
    <property type="protein sequence ID" value="MDQ0415699.1"/>
    <property type="molecule type" value="Genomic_DNA"/>
</dbReference>
<dbReference type="SUPFAM" id="SSF158499">
    <property type="entry name" value="DnaD domain-like"/>
    <property type="match status" value="1"/>
</dbReference>